<gene>
    <name evidence="7" type="primary">leuS_3</name>
    <name evidence="7" type="ORF">BWY04_00836</name>
</gene>
<keyword evidence="4" id="KW-0648">Protein biosynthesis</keyword>
<dbReference type="SUPFAM" id="SSF50677">
    <property type="entry name" value="ValRS/IleRS/LeuRS editing domain"/>
    <property type="match status" value="1"/>
</dbReference>
<comment type="caution">
    <text evidence="7">The sequence shown here is derived from an EMBL/GenBank/DDBJ whole genome shotgun (WGS) entry which is preliminary data.</text>
</comment>
<proteinExistence type="predicted"/>
<evidence type="ECO:0000256" key="1">
    <source>
        <dbReference type="ARBA" id="ARBA00022598"/>
    </source>
</evidence>
<evidence type="ECO:0000256" key="2">
    <source>
        <dbReference type="ARBA" id="ARBA00022741"/>
    </source>
</evidence>
<dbReference type="AlphaFoldDB" id="A0A1V5ZMY9"/>
<evidence type="ECO:0000313" key="7">
    <source>
        <dbReference type="EMBL" id="OQB41418.1"/>
    </source>
</evidence>
<dbReference type="InterPro" id="IPR009008">
    <property type="entry name" value="Val/Leu/Ile-tRNA-synth_edit"/>
</dbReference>
<evidence type="ECO:0000256" key="3">
    <source>
        <dbReference type="ARBA" id="ARBA00022840"/>
    </source>
</evidence>
<organism evidence="7">
    <name type="scientific">candidate division CPR1 bacterium ADurb.Bin160</name>
    <dbReference type="NCBI Taxonomy" id="1852826"/>
    <lineage>
        <taxon>Bacteria</taxon>
        <taxon>candidate division CPR1</taxon>
    </lineage>
</organism>
<dbReference type="GO" id="GO:0004823">
    <property type="term" value="F:leucine-tRNA ligase activity"/>
    <property type="evidence" value="ECO:0007669"/>
    <property type="project" value="UniProtKB-EC"/>
</dbReference>
<dbReference type="InterPro" id="IPR025709">
    <property type="entry name" value="Leu_tRNA-synth_edit"/>
</dbReference>
<keyword evidence="2" id="KW-0547">Nucleotide-binding</keyword>
<feature type="domain" description="Leucyl-tRNA synthetase editing" evidence="6">
    <location>
        <begin position="17"/>
        <end position="87"/>
    </location>
</feature>
<dbReference type="EC" id="6.1.1.4" evidence="7"/>
<protein>
    <submittedName>
        <fullName evidence="7">Leucine--tRNA ligase</fullName>
        <ecNumber evidence="7">6.1.1.4</ecNumber>
    </submittedName>
</protein>
<dbReference type="Pfam" id="PF13603">
    <property type="entry name" value="tRNA-synt_1_2"/>
    <property type="match status" value="1"/>
</dbReference>
<dbReference type="Proteomes" id="UP000485621">
    <property type="component" value="Unassembled WGS sequence"/>
</dbReference>
<evidence type="ECO:0000259" key="6">
    <source>
        <dbReference type="Pfam" id="PF13603"/>
    </source>
</evidence>
<dbReference type="GO" id="GO:0006418">
    <property type="term" value="P:tRNA aminoacylation for protein translation"/>
    <property type="evidence" value="ECO:0007669"/>
    <property type="project" value="InterPro"/>
</dbReference>
<dbReference type="EMBL" id="MWDB01000017">
    <property type="protein sequence ID" value="OQB41418.1"/>
    <property type="molecule type" value="Genomic_DNA"/>
</dbReference>
<dbReference type="Gene3D" id="3.90.740.10">
    <property type="entry name" value="Valyl/Leucyl/Isoleucyl-tRNA synthetase, editing domain"/>
    <property type="match status" value="1"/>
</dbReference>
<sequence>MEVITPSQVKKNGGEVDYIEVYTTRIDTVFGMSFVVMAPEHKLVESLKLKVESGDVQIKNWDKVQEYIEQAKHKTQLERTELQKEKT</sequence>
<keyword evidence="5" id="KW-0030">Aminoacyl-tRNA synthetase</keyword>
<accession>A0A1V5ZMY9</accession>
<name>A0A1V5ZMY9_9BACT</name>
<dbReference type="GO" id="GO:0005524">
    <property type="term" value="F:ATP binding"/>
    <property type="evidence" value="ECO:0007669"/>
    <property type="project" value="UniProtKB-KW"/>
</dbReference>
<keyword evidence="1 7" id="KW-0436">Ligase</keyword>
<keyword evidence="3" id="KW-0067">ATP-binding</keyword>
<evidence type="ECO:0000256" key="5">
    <source>
        <dbReference type="ARBA" id="ARBA00023146"/>
    </source>
</evidence>
<reference evidence="7" key="1">
    <citation type="submission" date="2017-02" db="EMBL/GenBank/DDBJ databases">
        <title>Delving into the versatile metabolic prowess of the omnipresent phylum Bacteroidetes.</title>
        <authorList>
            <person name="Nobu M.K."/>
            <person name="Mei R."/>
            <person name="Narihiro T."/>
            <person name="Kuroda K."/>
            <person name="Liu W.-T."/>
        </authorList>
    </citation>
    <scope>NUCLEOTIDE SEQUENCE</scope>
    <source>
        <strain evidence="7">ADurb.Bin160</strain>
    </source>
</reference>
<dbReference type="GO" id="GO:0002161">
    <property type="term" value="F:aminoacyl-tRNA deacylase activity"/>
    <property type="evidence" value="ECO:0007669"/>
    <property type="project" value="InterPro"/>
</dbReference>
<evidence type="ECO:0000256" key="4">
    <source>
        <dbReference type="ARBA" id="ARBA00022917"/>
    </source>
</evidence>